<dbReference type="RefSeq" id="WP_194700733.1">
    <property type="nucleotide sequence ID" value="NZ_JADKNH010000002.1"/>
</dbReference>
<dbReference type="Pfam" id="PF02597">
    <property type="entry name" value="ThiS"/>
    <property type="match status" value="1"/>
</dbReference>
<dbReference type="PANTHER" id="PTHR34472:SF1">
    <property type="entry name" value="SULFUR CARRIER PROTEIN THIS"/>
    <property type="match status" value="1"/>
</dbReference>
<dbReference type="CDD" id="cd00565">
    <property type="entry name" value="Ubl_ThiS"/>
    <property type="match status" value="1"/>
</dbReference>
<dbReference type="PANTHER" id="PTHR34472">
    <property type="entry name" value="SULFUR CARRIER PROTEIN THIS"/>
    <property type="match status" value="1"/>
</dbReference>
<dbReference type="NCBIfam" id="TIGR01683">
    <property type="entry name" value="thiS"/>
    <property type="match status" value="1"/>
</dbReference>
<reference evidence="1 2" key="1">
    <citation type="submission" date="2020-11" db="EMBL/GenBank/DDBJ databases">
        <title>Fusibacter basophilias sp. nov.</title>
        <authorList>
            <person name="Qiu D."/>
        </authorList>
    </citation>
    <scope>NUCLEOTIDE SEQUENCE [LARGE SCALE GENOMIC DNA]</scope>
    <source>
        <strain evidence="1 2">Q10-2</strain>
    </source>
</reference>
<gene>
    <name evidence="1" type="primary">thiS</name>
    <name evidence="1" type="ORF">ISU02_04990</name>
</gene>
<dbReference type="EMBL" id="JADKNH010000002">
    <property type="protein sequence ID" value="MBF4692459.1"/>
    <property type="molecule type" value="Genomic_DNA"/>
</dbReference>
<accession>A0ABR9ZPU1</accession>
<dbReference type="Gene3D" id="3.10.20.30">
    <property type="match status" value="1"/>
</dbReference>
<protein>
    <submittedName>
        <fullName evidence="1">Sulfur carrier protein ThiS</fullName>
    </submittedName>
</protein>
<organism evidence="1 2">
    <name type="scientific">Fusibacter ferrireducens</name>
    <dbReference type="NCBI Taxonomy" id="2785058"/>
    <lineage>
        <taxon>Bacteria</taxon>
        <taxon>Bacillati</taxon>
        <taxon>Bacillota</taxon>
        <taxon>Clostridia</taxon>
        <taxon>Eubacteriales</taxon>
        <taxon>Eubacteriales Family XII. Incertae Sedis</taxon>
        <taxon>Fusibacter</taxon>
    </lineage>
</organism>
<dbReference type="InterPro" id="IPR016155">
    <property type="entry name" value="Mopterin_synth/thiamin_S_b"/>
</dbReference>
<keyword evidence="2" id="KW-1185">Reference proteome</keyword>
<name>A0ABR9ZPU1_9FIRM</name>
<proteinExistence type="predicted"/>
<comment type="caution">
    <text evidence="1">The sequence shown here is derived from an EMBL/GenBank/DDBJ whole genome shotgun (WGS) entry which is preliminary data.</text>
</comment>
<dbReference type="InterPro" id="IPR003749">
    <property type="entry name" value="ThiS/MoaD-like"/>
</dbReference>
<dbReference type="InterPro" id="IPR012675">
    <property type="entry name" value="Beta-grasp_dom_sf"/>
</dbReference>
<evidence type="ECO:0000313" key="1">
    <source>
        <dbReference type="EMBL" id="MBF4692459.1"/>
    </source>
</evidence>
<dbReference type="InterPro" id="IPR010035">
    <property type="entry name" value="Thi_S"/>
</dbReference>
<sequence>MFINGTLHPLRASMTLKAFLESEGYDLNRIATEMNGQIVPKSAYENTLIEDSTRLEVVSFVGGG</sequence>
<dbReference type="SUPFAM" id="SSF54285">
    <property type="entry name" value="MoaD/ThiS"/>
    <property type="match status" value="1"/>
</dbReference>
<dbReference type="Proteomes" id="UP000614200">
    <property type="component" value="Unassembled WGS sequence"/>
</dbReference>
<evidence type="ECO:0000313" key="2">
    <source>
        <dbReference type="Proteomes" id="UP000614200"/>
    </source>
</evidence>